<organism evidence="1 2">
    <name type="scientific">Bacillus cereus (strain G9842)</name>
    <dbReference type="NCBI Taxonomy" id="405531"/>
    <lineage>
        <taxon>Bacteria</taxon>
        <taxon>Bacillati</taxon>
        <taxon>Bacillota</taxon>
        <taxon>Bacilli</taxon>
        <taxon>Bacillales</taxon>
        <taxon>Bacillaceae</taxon>
        <taxon>Bacillus</taxon>
        <taxon>Bacillus cereus group</taxon>
    </lineage>
</organism>
<dbReference type="RefSeq" id="WP_000536764.1">
    <property type="nucleotide sequence ID" value="NC_011774.1"/>
</dbReference>
<accession>B7IZN5</accession>
<evidence type="ECO:0000313" key="1">
    <source>
        <dbReference type="EMBL" id="ACK98705.1"/>
    </source>
</evidence>
<keyword evidence="1" id="KW-0614">Plasmid</keyword>
<dbReference type="KEGG" id="bcg:BCG9842_A0042"/>
<dbReference type="EMBL" id="CP001188">
    <property type="protein sequence ID" value="ACK98705.1"/>
    <property type="molecule type" value="Genomic_DNA"/>
</dbReference>
<dbReference type="InterPro" id="IPR013324">
    <property type="entry name" value="RNA_pol_sigma_r3/r4-like"/>
</dbReference>
<dbReference type="Gene3D" id="1.20.140.160">
    <property type="match status" value="1"/>
</dbReference>
<name>B7IZN5_BACC2</name>
<gene>
    <name evidence="1" type="ordered locus">BCG9842_A0042</name>
</gene>
<dbReference type="Proteomes" id="UP000006744">
    <property type="component" value="Plasmid pG9842_140"/>
</dbReference>
<dbReference type="HOGENOM" id="CLU_1025460_0_0_9"/>
<geneLocation type="plasmid" evidence="1 2">
    <name>pG9842_140</name>
</geneLocation>
<evidence type="ECO:0000313" key="2">
    <source>
        <dbReference type="Proteomes" id="UP000006744"/>
    </source>
</evidence>
<protein>
    <submittedName>
        <fullName evidence="1">Uncharacterized protein</fullName>
    </submittedName>
</protein>
<dbReference type="AlphaFoldDB" id="B7IZN5"/>
<reference evidence="1 2" key="1">
    <citation type="submission" date="2008-10" db="EMBL/GenBank/DDBJ databases">
        <title>Genome sequence of Bacillus cereus G9842.</title>
        <authorList>
            <person name="Dodson R.J."/>
            <person name="Durkin A.S."/>
            <person name="Rosovitz M.J."/>
            <person name="Rasko D.A."/>
            <person name="Hoffmaster A."/>
            <person name="Ravel J."/>
            <person name="Sutton G."/>
        </authorList>
    </citation>
    <scope>NUCLEOTIDE SEQUENCE [LARGE SCALE GENOMIC DNA]</scope>
    <source>
        <strain evidence="1 2">G9842</strain>
        <plasmid evidence="1 2">pG9842_140</plasmid>
    </source>
</reference>
<sequence length="271" mass="32275">MGTITAQDKQVLLYQQTGISEPLVKEYENFLNKYYTLLTKDVINFKNYDIRCFLACYINNKGIIKNLKDGGFYSQESIKQAYKALNYLKWVFRNHTKDELRAELLIPFLLCARHYKPQGSSFKKYIYVSYKFNLKRLIDSMNQDLLDHKDMIYQNNYTDQNNEKGLEETLNKLESKNPSILEIEMSTGSELNHPSWVHGDVSQFPFNKLKSHERYILAKYYYEGYTDKEIARMIPYHSKSIHRIRKRIQMQLQDMLSKGELKCLRMQARTY</sequence>
<proteinExistence type="predicted"/>
<dbReference type="SUPFAM" id="SSF88659">
    <property type="entry name" value="Sigma3 and sigma4 domains of RNA polymerase sigma factors"/>
    <property type="match status" value="1"/>
</dbReference>